<feature type="transmembrane region" description="Helical" evidence="2">
    <location>
        <begin position="257"/>
        <end position="277"/>
    </location>
</feature>
<feature type="transmembrane region" description="Helical" evidence="2">
    <location>
        <begin position="185"/>
        <end position="207"/>
    </location>
</feature>
<protein>
    <submittedName>
        <fullName evidence="4">Transporter-like protein</fullName>
    </submittedName>
</protein>
<evidence type="ECO:0000256" key="3">
    <source>
        <dbReference type="SAM" id="SignalP"/>
    </source>
</evidence>
<feature type="transmembrane region" description="Helical" evidence="2">
    <location>
        <begin position="289"/>
        <end position="308"/>
    </location>
</feature>
<evidence type="ECO:0000256" key="1">
    <source>
        <dbReference type="ARBA" id="ARBA00004141"/>
    </source>
</evidence>
<gene>
    <name evidence="4" type="ORF">E6C27_scaffold675G00790</name>
</gene>
<feature type="transmembrane region" description="Helical" evidence="2">
    <location>
        <begin position="381"/>
        <end position="400"/>
    </location>
</feature>
<feature type="transmembrane region" description="Helical" evidence="2">
    <location>
        <begin position="39"/>
        <end position="56"/>
    </location>
</feature>
<evidence type="ECO:0000313" key="5">
    <source>
        <dbReference type="Proteomes" id="UP000321393"/>
    </source>
</evidence>
<sequence length="418" mass="46476">MAWKYKVGLILLVAVVVIWVTSAEITQSIFTDYEHPFVVTYVGTSMLVAYLAIAFIKECIMKIVRSHFRTKGNCRKVAEIQSPLPALEERTNQSSNNNNNTTSDEVENRDVQYVVNINDNNNNSNNSSNNNGGCELCEAENMEMRILKTEEAKFSTKQIAVLALTIGPIWFVSEYFTNAALARTSVATTTILFSTSGLFTLILDACLERQSLTIVNAVAVVVSMAGVVMTTVGKTWAKDEPQSSSYGHGKHSFVGDAFALLSALTDGLYYVLLKKYAGEEGEKVDMQKFLGYVGLFTLTTLWWLIWPLRAIGIEPKFMIPQSTKVAEVVLANCFVANFVSDYFWAMGVVWTSPLVAALGASLTIPLAMIGDMVLHDRHYSLVYIFGSIQVFLGFIIANFSDWISPKLKLRKKFFNEAK</sequence>
<dbReference type="GO" id="GO:0016020">
    <property type="term" value="C:membrane"/>
    <property type="evidence" value="ECO:0007669"/>
    <property type="project" value="TreeGrafter"/>
</dbReference>
<dbReference type="AlphaFoldDB" id="A0A5A7U493"/>
<keyword evidence="2" id="KW-0472">Membrane</keyword>
<dbReference type="PANTHER" id="PTHR23051:SF12">
    <property type="entry name" value="OS04G0645600 PROTEIN"/>
    <property type="match status" value="1"/>
</dbReference>
<accession>A0A5A7U493</accession>
<dbReference type="InterPro" id="IPR037185">
    <property type="entry name" value="EmrE-like"/>
</dbReference>
<feature type="transmembrane region" description="Helical" evidence="2">
    <location>
        <begin position="342"/>
        <end position="369"/>
    </location>
</feature>
<keyword evidence="3" id="KW-0732">Signal</keyword>
<organism evidence="4 5">
    <name type="scientific">Cucumis melo var. makuwa</name>
    <name type="common">Oriental melon</name>
    <dbReference type="NCBI Taxonomy" id="1194695"/>
    <lineage>
        <taxon>Eukaryota</taxon>
        <taxon>Viridiplantae</taxon>
        <taxon>Streptophyta</taxon>
        <taxon>Embryophyta</taxon>
        <taxon>Tracheophyta</taxon>
        <taxon>Spermatophyta</taxon>
        <taxon>Magnoliopsida</taxon>
        <taxon>eudicotyledons</taxon>
        <taxon>Gunneridae</taxon>
        <taxon>Pentapetalae</taxon>
        <taxon>rosids</taxon>
        <taxon>fabids</taxon>
        <taxon>Cucurbitales</taxon>
        <taxon>Cucurbitaceae</taxon>
        <taxon>Benincaseae</taxon>
        <taxon>Cucumis</taxon>
    </lineage>
</organism>
<comment type="subcellular location">
    <subcellularLocation>
        <location evidence="1">Membrane</location>
        <topology evidence="1">Multi-pass membrane protein</topology>
    </subcellularLocation>
</comment>
<keyword evidence="2" id="KW-1133">Transmembrane helix</keyword>
<keyword evidence="2" id="KW-0812">Transmembrane</keyword>
<proteinExistence type="predicted"/>
<dbReference type="OrthoDB" id="1436450at2759"/>
<evidence type="ECO:0000313" key="4">
    <source>
        <dbReference type="EMBL" id="KAA0050088.1"/>
    </source>
</evidence>
<feature type="signal peptide" evidence="3">
    <location>
        <begin position="1"/>
        <end position="23"/>
    </location>
</feature>
<feature type="transmembrane region" description="Helical" evidence="2">
    <location>
        <begin position="214"/>
        <end position="237"/>
    </location>
</feature>
<name>A0A5A7U493_CUCMM</name>
<dbReference type="PANTHER" id="PTHR23051">
    <property type="entry name" value="SOLUTE CARRIER FAMILY 35, MEMBER F5"/>
    <property type="match status" value="1"/>
</dbReference>
<dbReference type="Pfam" id="PF16913">
    <property type="entry name" value="PUNUT"/>
    <property type="match status" value="1"/>
</dbReference>
<feature type="chain" id="PRO_5023141788" evidence="3">
    <location>
        <begin position="24"/>
        <end position="418"/>
    </location>
</feature>
<dbReference type="EMBL" id="SSTE01011930">
    <property type="protein sequence ID" value="KAA0050088.1"/>
    <property type="molecule type" value="Genomic_DNA"/>
</dbReference>
<comment type="caution">
    <text evidence="4">The sequence shown here is derived from an EMBL/GenBank/DDBJ whole genome shotgun (WGS) entry which is preliminary data.</text>
</comment>
<reference evidence="4 5" key="1">
    <citation type="submission" date="2019-08" db="EMBL/GenBank/DDBJ databases">
        <title>Draft genome sequences of two oriental melons (Cucumis melo L. var makuwa).</title>
        <authorList>
            <person name="Kwon S.-Y."/>
        </authorList>
    </citation>
    <scope>NUCLEOTIDE SEQUENCE [LARGE SCALE GENOMIC DNA]</scope>
    <source>
        <strain evidence="5">cv. SW 3</strain>
        <tissue evidence="4">Leaf</tissue>
    </source>
</reference>
<feature type="transmembrane region" description="Helical" evidence="2">
    <location>
        <begin position="154"/>
        <end position="173"/>
    </location>
</feature>
<dbReference type="Proteomes" id="UP000321393">
    <property type="component" value="Unassembled WGS sequence"/>
</dbReference>
<evidence type="ECO:0000256" key="2">
    <source>
        <dbReference type="SAM" id="Phobius"/>
    </source>
</evidence>
<dbReference type="SUPFAM" id="SSF103481">
    <property type="entry name" value="Multidrug resistance efflux transporter EmrE"/>
    <property type="match status" value="1"/>
</dbReference>